<dbReference type="SUPFAM" id="SSF51182">
    <property type="entry name" value="RmlC-like cupins"/>
    <property type="match status" value="1"/>
</dbReference>
<dbReference type="PANTHER" id="PTHR46797">
    <property type="entry name" value="HTH-TYPE TRANSCRIPTIONAL REGULATOR"/>
    <property type="match status" value="1"/>
</dbReference>
<dbReference type="PROSITE" id="PS50943">
    <property type="entry name" value="HTH_CROC1"/>
    <property type="match status" value="1"/>
</dbReference>
<accession>A0ABU7FDD1</accession>
<feature type="region of interest" description="Disordered" evidence="2">
    <location>
        <begin position="216"/>
        <end position="238"/>
    </location>
</feature>
<dbReference type="InterPro" id="IPR050807">
    <property type="entry name" value="TransReg_Diox_bact_type"/>
</dbReference>
<dbReference type="InterPro" id="IPR011051">
    <property type="entry name" value="RmlC_Cupin_sf"/>
</dbReference>
<feature type="region of interest" description="Disordered" evidence="2">
    <location>
        <begin position="72"/>
        <end position="103"/>
    </location>
</feature>
<dbReference type="InterPro" id="IPR010982">
    <property type="entry name" value="Lambda_DNA-bd_dom_sf"/>
</dbReference>
<dbReference type="InterPro" id="IPR001387">
    <property type="entry name" value="Cro/C1-type_HTH"/>
</dbReference>
<proteinExistence type="predicted"/>
<dbReference type="PANTHER" id="PTHR46797:SF1">
    <property type="entry name" value="METHYLPHOSPHONATE SYNTHASE"/>
    <property type="match status" value="1"/>
</dbReference>
<reference evidence="4" key="1">
    <citation type="submission" date="2024-01" db="EMBL/GenBank/DDBJ databases">
        <title>First draft genome sequence data of TA4-1, the type strain of Gram-positive actinobacterium Streptomyces chiangmaiensis.</title>
        <authorList>
            <person name="Yasawong M."/>
            <person name="Nantapong N."/>
        </authorList>
    </citation>
    <scope>NUCLEOTIDE SEQUENCE</scope>
    <source>
        <strain evidence="4">TA4-1</strain>
    </source>
</reference>
<dbReference type="Gene3D" id="2.60.120.10">
    <property type="entry name" value="Jelly Rolls"/>
    <property type="match status" value="1"/>
</dbReference>
<gene>
    <name evidence="4" type="ORF">VXC91_08825</name>
</gene>
<keyword evidence="1" id="KW-0238">DNA-binding</keyword>
<dbReference type="InterPro" id="IPR013096">
    <property type="entry name" value="Cupin_2"/>
</dbReference>
<dbReference type="Pfam" id="PF07883">
    <property type="entry name" value="Cupin_2"/>
    <property type="match status" value="1"/>
</dbReference>
<evidence type="ECO:0000256" key="1">
    <source>
        <dbReference type="ARBA" id="ARBA00023125"/>
    </source>
</evidence>
<feature type="domain" description="HTH cro/C1-type" evidence="3">
    <location>
        <begin position="6"/>
        <end position="60"/>
    </location>
</feature>
<evidence type="ECO:0000313" key="4">
    <source>
        <dbReference type="EMBL" id="MED7822080.1"/>
    </source>
</evidence>
<dbReference type="EMBL" id="JAYWVC010000018">
    <property type="protein sequence ID" value="MED7822080.1"/>
    <property type="molecule type" value="Genomic_DNA"/>
</dbReference>
<protein>
    <submittedName>
        <fullName evidence="4">XRE family transcriptional regulator</fullName>
    </submittedName>
</protein>
<evidence type="ECO:0000259" key="3">
    <source>
        <dbReference type="PROSITE" id="PS50943"/>
    </source>
</evidence>
<feature type="compositionally biased region" description="Low complexity" evidence="2">
    <location>
        <begin position="73"/>
        <end position="86"/>
    </location>
</feature>
<dbReference type="Gene3D" id="1.10.260.40">
    <property type="entry name" value="lambda repressor-like DNA-binding domains"/>
    <property type="match status" value="1"/>
</dbReference>
<dbReference type="CDD" id="cd02209">
    <property type="entry name" value="cupin_XRE_C"/>
    <property type="match status" value="1"/>
</dbReference>
<name>A0ABU7FDD1_9ACTN</name>
<dbReference type="SMART" id="SM00530">
    <property type="entry name" value="HTH_XRE"/>
    <property type="match status" value="1"/>
</dbReference>
<comment type="caution">
    <text evidence="4">The sequence shown here is derived from an EMBL/GenBank/DDBJ whole genome shotgun (WGS) entry which is preliminary data.</text>
</comment>
<dbReference type="CDD" id="cd00093">
    <property type="entry name" value="HTH_XRE"/>
    <property type="match status" value="1"/>
</dbReference>
<dbReference type="SUPFAM" id="SSF47413">
    <property type="entry name" value="lambda repressor-like DNA-binding domains"/>
    <property type="match status" value="1"/>
</dbReference>
<dbReference type="InterPro" id="IPR014710">
    <property type="entry name" value="RmlC-like_jellyroll"/>
</dbReference>
<evidence type="ECO:0000256" key="2">
    <source>
        <dbReference type="SAM" id="MobiDB-lite"/>
    </source>
</evidence>
<sequence>MIGPTVRAAREAQGMSLRELARRIGVSPSFVSQLERNKANASVSTLYSLVEALGLSLDQLMVKEPISAGVTDAAAGGTKAPGATPLDRTRDRGRDGLPGQWPAVEAPMQPASTRARIQFPGVVWERLTQASDPLVDFLHVEYAPGSSSCAPDNMMRHGGREYGYVVSGRITVQIGFDRYDLSPGDAVTFDSMTPHRLSNPFSEPCRAVWVVVGRRSDERAHEAPPPPPNVTHLPSLPA</sequence>
<dbReference type="Pfam" id="PF01381">
    <property type="entry name" value="HTH_3"/>
    <property type="match status" value="1"/>
</dbReference>
<organism evidence="4 5">
    <name type="scientific">Streptomyces chiangmaiensis</name>
    <dbReference type="NCBI Taxonomy" id="766497"/>
    <lineage>
        <taxon>Bacteria</taxon>
        <taxon>Bacillati</taxon>
        <taxon>Actinomycetota</taxon>
        <taxon>Actinomycetes</taxon>
        <taxon>Kitasatosporales</taxon>
        <taxon>Streptomycetaceae</taxon>
        <taxon>Streptomyces</taxon>
    </lineage>
</organism>
<dbReference type="RefSeq" id="WP_329506392.1">
    <property type="nucleotide sequence ID" value="NZ_BAAAYZ010000028.1"/>
</dbReference>
<evidence type="ECO:0000313" key="5">
    <source>
        <dbReference type="Proteomes" id="UP001333996"/>
    </source>
</evidence>
<dbReference type="Proteomes" id="UP001333996">
    <property type="component" value="Unassembled WGS sequence"/>
</dbReference>
<keyword evidence="5" id="KW-1185">Reference proteome</keyword>